<dbReference type="AlphaFoldDB" id="A0A1M7C0K3"/>
<evidence type="ECO:0000313" key="2">
    <source>
        <dbReference type="EMBL" id="GGF05987.1"/>
    </source>
</evidence>
<proteinExistence type="predicted"/>
<evidence type="ECO:0000313" key="3">
    <source>
        <dbReference type="EMBL" id="SHL60653.1"/>
    </source>
</evidence>
<reference evidence="5" key="4">
    <citation type="journal article" date="2019" name="Int. J. Syst. Evol. Microbiol.">
        <title>The Global Catalogue of Microorganisms (GCM) 10K type strain sequencing project: providing services to taxonomists for standard genome sequencing and annotation.</title>
        <authorList>
            <consortium name="The Broad Institute Genomics Platform"/>
            <consortium name="The Broad Institute Genome Sequencing Center for Infectious Disease"/>
            <person name="Wu L."/>
            <person name="Ma J."/>
        </authorList>
    </citation>
    <scope>NUCLEOTIDE SEQUENCE [LARGE SCALE GENOMIC DNA]</scope>
    <source>
        <strain evidence="5">CGMCC 1.12707</strain>
    </source>
</reference>
<evidence type="ECO:0000313" key="5">
    <source>
        <dbReference type="Proteomes" id="UP000650994"/>
    </source>
</evidence>
<dbReference type="Proteomes" id="UP000650994">
    <property type="component" value="Unassembled WGS sequence"/>
</dbReference>
<organism evidence="3 4">
    <name type="scientific">Chishuiella changwenlii</name>
    <dbReference type="NCBI Taxonomy" id="1434701"/>
    <lineage>
        <taxon>Bacteria</taxon>
        <taxon>Pseudomonadati</taxon>
        <taxon>Bacteroidota</taxon>
        <taxon>Flavobacteriia</taxon>
        <taxon>Flavobacteriales</taxon>
        <taxon>Weeksellaceae</taxon>
        <taxon>Chishuiella</taxon>
    </lineage>
</organism>
<keyword evidence="1" id="KW-0812">Transmembrane</keyword>
<keyword evidence="1" id="KW-0472">Membrane</keyword>
<dbReference type="EMBL" id="BMFL01000016">
    <property type="protein sequence ID" value="GGF05987.1"/>
    <property type="molecule type" value="Genomic_DNA"/>
</dbReference>
<gene>
    <name evidence="2" type="ORF">GCM10010984_24090</name>
    <name evidence="3" type="ORF">SAMN05443634_11240</name>
</gene>
<dbReference type="InterPro" id="IPR025324">
    <property type="entry name" value="DUF4230"/>
</dbReference>
<reference evidence="4" key="2">
    <citation type="submission" date="2016-11" db="EMBL/GenBank/DDBJ databases">
        <authorList>
            <person name="Varghese N."/>
            <person name="Submissions S."/>
        </authorList>
    </citation>
    <scope>NUCLEOTIDE SEQUENCE [LARGE SCALE GENOMIC DNA]</scope>
    <source>
        <strain evidence="4">DSM 27989</strain>
    </source>
</reference>
<dbReference type="Pfam" id="PF14014">
    <property type="entry name" value="DUF4230"/>
    <property type="match status" value="1"/>
</dbReference>
<accession>A0A1M7C0K3</accession>
<evidence type="ECO:0008006" key="6">
    <source>
        <dbReference type="Google" id="ProtNLM"/>
    </source>
</evidence>
<reference evidence="2" key="5">
    <citation type="submission" date="2024-05" db="EMBL/GenBank/DDBJ databases">
        <authorList>
            <person name="Sun Q."/>
            <person name="Zhou Y."/>
        </authorList>
    </citation>
    <scope>NUCLEOTIDE SEQUENCE</scope>
    <source>
        <strain evidence="2">CGMCC 1.12707</strain>
    </source>
</reference>
<feature type="transmembrane region" description="Helical" evidence="1">
    <location>
        <begin position="6"/>
        <end position="26"/>
    </location>
</feature>
<reference evidence="3" key="3">
    <citation type="submission" date="2016-11" db="EMBL/GenBank/DDBJ databases">
        <authorList>
            <person name="Jaros S."/>
            <person name="Januszkiewicz K."/>
            <person name="Wedrychowicz H."/>
        </authorList>
    </citation>
    <scope>NUCLEOTIDE SEQUENCE [LARGE SCALE GENOMIC DNA]</scope>
    <source>
        <strain evidence="3">DSM 27989</strain>
    </source>
</reference>
<sequence>MIKNLSRVIVIIVAFLFGVMITYFIINKFKTEDYSEQSHVIAYQIERMNKMVVAEQTYSDLYNHTSKKSLPGLASFYSADKKVTLLVKAKAQATYDLKKMDIKLDSVNKKIIIQSIPPVEITVYPDVSFFDMDQSTFNKFSKDDLNGIKKRAVEHVEKTIDKTSLKKEAHQQLIQNLGDLYFLAKTYGWTIEDKTTYAGELKKIYD</sequence>
<dbReference type="EMBL" id="FRBH01000012">
    <property type="protein sequence ID" value="SHL60653.1"/>
    <property type="molecule type" value="Genomic_DNA"/>
</dbReference>
<dbReference type="Proteomes" id="UP000184120">
    <property type="component" value="Unassembled WGS sequence"/>
</dbReference>
<dbReference type="RefSeq" id="WP_229731915.1">
    <property type="nucleotide sequence ID" value="NZ_BMFL01000016.1"/>
</dbReference>
<reference evidence="2" key="1">
    <citation type="journal article" date="2014" name="Int. J. Syst. Evol. Microbiol.">
        <title>Complete genome of a new Firmicutes species belonging to the dominant human colonic microbiota ('Ruminococcus bicirculans') reveals two chromosomes and a selective capacity to utilize plant glucans.</title>
        <authorList>
            <consortium name="NISC Comparative Sequencing Program"/>
            <person name="Wegmann U."/>
            <person name="Louis P."/>
            <person name="Goesmann A."/>
            <person name="Henrissat B."/>
            <person name="Duncan S.H."/>
            <person name="Flint H.J."/>
        </authorList>
    </citation>
    <scope>NUCLEOTIDE SEQUENCE</scope>
    <source>
        <strain evidence="2">CGMCC 1.12707</strain>
    </source>
</reference>
<dbReference type="STRING" id="1434701.SAMN05443634_11240"/>
<evidence type="ECO:0000313" key="4">
    <source>
        <dbReference type="Proteomes" id="UP000184120"/>
    </source>
</evidence>
<name>A0A1M7C0K3_9FLAO</name>
<protein>
    <recommendedName>
        <fullName evidence="6">DUF4230 domain-containing protein</fullName>
    </recommendedName>
</protein>
<evidence type="ECO:0000256" key="1">
    <source>
        <dbReference type="SAM" id="Phobius"/>
    </source>
</evidence>
<keyword evidence="1" id="KW-1133">Transmembrane helix</keyword>
<keyword evidence="5" id="KW-1185">Reference proteome</keyword>